<protein>
    <submittedName>
        <fullName evidence="3">Uncharacterized protein</fullName>
    </submittedName>
</protein>
<evidence type="ECO:0000313" key="3">
    <source>
        <dbReference type="EMBL" id="NYF80586.1"/>
    </source>
</evidence>
<feature type="region of interest" description="Disordered" evidence="1">
    <location>
        <begin position="1"/>
        <end position="21"/>
    </location>
</feature>
<sequence length="451" mass="49667">MEQPRTAEGLGITSPAPQQAHDLEPPSALVVEALRLILESSLFRASKRGSQFLHFVVQYRLQNHPEPLKERTIGAALFNRPVDYSTGDDSVVRAQAREVRRRLEKYYLACPSDSPVRINLPVGSYSSEFRWAVPPRNEIVFPPSTSRPVSSSPIDPPVSRPPTIFSGMASNRRKLLLGAVTVATIFLAVLLGLKFYRTTVADSVISQFWSPAFASSKPLLICLPKPIFYRPSLEVYKRTAKSPGEFDRELDRMTHPPHLQPDDFIRWGDMVEFYDYGVSKGDVEATIRLSNFLSHQGKDSEVRIGNGYSSEDLRNSPAVVVGAFSNPLTIQLASGLHFSFVDDDKGTRIQEPGPTGRSWSSKHGPVGEDYGLVTRLVDSGTGQFVVLVAGVEASGSDAAADLIVHPDGLEKALRNLSMSKDWPKKNIQILVSTTVKDDVAGPPRVVAVYAW</sequence>
<reference evidence="3 4" key="1">
    <citation type="submission" date="2020-07" db="EMBL/GenBank/DDBJ databases">
        <title>Genomic Encyclopedia of Type Strains, Phase IV (KMG-V): Genome sequencing to study the core and pangenomes of soil and plant-associated prokaryotes.</title>
        <authorList>
            <person name="Whitman W."/>
        </authorList>
    </citation>
    <scope>NUCLEOTIDE SEQUENCE [LARGE SCALE GENOMIC DNA]</scope>
    <source>
        <strain evidence="3 4">X4EP2</strain>
    </source>
</reference>
<evidence type="ECO:0000313" key="4">
    <source>
        <dbReference type="Proteomes" id="UP000589520"/>
    </source>
</evidence>
<dbReference type="AlphaFoldDB" id="A0A7Y9PK18"/>
<evidence type="ECO:0000256" key="1">
    <source>
        <dbReference type="SAM" id="MobiDB-lite"/>
    </source>
</evidence>
<gene>
    <name evidence="3" type="ORF">HDF17_002906</name>
</gene>
<dbReference type="RefSeq" id="WP_179492080.1">
    <property type="nucleotide sequence ID" value="NZ_JACCCW010000002.1"/>
</dbReference>
<feature type="transmembrane region" description="Helical" evidence="2">
    <location>
        <begin position="175"/>
        <end position="196"/>
    </location>
</feature>
<evidence type="ECO:0000256" key="2">
    <source>
        <dbReference type="SAM" id="Phobius"/>
    </source>
</evidence>
<dbReference type="Proteomes" id="UP000589520">
    <property type="component" value="Unassembled WGS sequence"/>
</dbReference>
<organism evidence="3 4">
    <name type="scientific">Granulicella arctica</name>
    <dbReference type="NCBI Taxonomy" id="940613"/>
    <lineage>
        <taxon>Bacteria</taxon>
        <taxon>Pseudomonadati</taxon>
        <taxon>Acidobacteriota</taxon>
        <taxon>Terriglobia</taxon>
        <taxon>Terriglobales</taxon>
        <taxon>Acidobacteriaceae</taxon>
        <taxon>Granulicella</taxon>
    </lineage>
</organism>
<comment type="caution">
    <text evidence="3">The sequence shown here is derived from an EMBL/GenBank/DDBJ whole genome shotgun (WGS) entry which is preliminary data.</text>
</comment>
<dbReference type="EMBL" id="JACCCW010000002">
    <property type="protein sequence ID" value="NYF80586.1"/>
    <property type="molecule type" value="Genomic_DNA"/>
</dbReference>
<keyword evidence="4" id="KW-1185">Reference proteome</keyword>
<keyword evidence="2" id="KW-0472">Membrane</keyword>
<name>A0A7Y9PK18_9BACT</name>
<keyword evidence="2" id="KW-1133">Transmembrane helix</keyword>
<proteinExistence type="predicted"/>
<accession>A0A7Y9PK18</accession>
<keyword evidence="2" id="KW-0812">Transmembrane</keyword>